<protein>
    <submittedName>
        <fullName evidence="2">ABC-2 transporter permease</fullName>
    </submittedName>
</protein>
<feature type="transmembrane region" description="Helical" evidence="1">
    <location>
        <begin position="150"/>
        <end position="170"/>
    </location>
</feature>
<gene>
    <name evidence="2" type="ORF">H9826_05020</name>
</gene>
<organism evidence="2 3">
    <name type="scientific">Candidatus Intestinimonas merdavium</name>
    <dbReference type="NCBI Taxonomy" id="2838622"/>
    <lineage>
        <taxon>Bacteria</taxon>
        <taxon>Bacillati</taxon>
        <taxon>Bacillota</taxon>
        <taxon>Clostridia</taxon>
        <taxon>Eubacteriales</taxon>
        <taxon>Intestinimonas</taxon>
    </lineage>
</organism>
<sequence>MMGLVKKDLYLSVSMLRSYVLVAAIFALLTLFGIYEISFFVTYISVMCIMIPVNLFAYDEQARWDKYAAALPAGRAGVVRGRYLFTILVCAGSLVFALLLQLVVSQASGAQGQERVDLLLSGLLPAAYGCLMNAILLPLLYKFGSQKGRIYLILALGVGVGVIFGGLTALREMGLSLSRLTIPLLSLPVVGLLALLPSYLLSQHIFLHKDL</sequence>
<dbReference type="PANTHER" id="PTHR41309:SF2">
    <property type="entry name" value="MEMBRANE PROTEIN"/>
    <property type="match status" value="1"/>
</dbReference>
<keyword evidence="1" id="KW-0472">Membrane</keyword>
<name>A0A9D2CEL9_9FIRM</name>
<feature type="transmembrane region" description="Helical" evidence="1">
    <location>
        <begin position="9"/>
        <end position="34"/>
    </location>
</feature>
<dbReference type="PANTHER" id="PTHR41309">
    <property type="entry name" value="MEMBRANE PROTEIN-RELATED"/>
    <property type="match status" value="1"/>
</dbReference>
<keyword evidence="1" id="KW-0812">Transmembrane</keyword>
<dbReference type="AlphaFoldDB" id="A0A9D2CEL9"/>
<dbReference type="EMBL" id="DXCX01000052">
    <property type="protein sequence ID" value="HIY73320.1"/>
    <property type="molecule type" value="Genomic_DNA"/>
</dbReference>
<proteinExistence type="predicted"/>
<accession>A0A9D2CEL9</accession>
<reference evidence="2" key="1">
    <citation type="journal article" date="2021" name="PeerJ">
        <title>Extensive microbial diversity within the chicken gut microbiome revealed by metagenomics and culture.</title>
        <authorList>
            <person name="Gilroy R."/>
            <person name="Ravi A."/>
            <person name="Getino M."/>
            <person name="Pursley I."/>
            <person name="Horton D.L."/>
            <person name="Alikhan N.F."/>
            <person name="Baker D."/>
            <person name="Gharbi K."/>
            <person name="Hall N."/>
            <person name="Watson M."/>
            <person name="Adriaenssens E.M."/>
            <person name="Foster-Nyarko E."/>
            <person name="Jarju S."/>
            <person name="Secka A."/>
            <person name="Antonio M."/>
            <person name="Oren A."/>
            <person name="Chaudhuri R.R."/>
            <person name="La Ragione R."/>
            <person name="Hildebrand F."/>
            <person name="Pallen M.J."/>
        </authorList>
    </citation>
    <scope>NUCLEOTIDE SEQUENCE</scope>
    <source>
        <strain evidence="2">CHK33-7979</strain>
    </source>
</reference>
<keyword evidence="1" id="KW-1133">Transmembrane helix</keyword>
<evidence type="ECO:0000313" key="3">
    <source>
        <dbReference type="Proteomes" id="UP000886824"/>
    </source>
</evidence>
<dbReference type="Pfam" id="PF13346">
    <property type="entry name" value="ABC2_membrane_5"/>
    <property type="match status" value="1"/>
</dbReference>
<dbReference type="InterPro" id="IPR025699">
    <property type="entry name" value="ABC2_memb-like"/>
</dbReference>
<feature type="transmembrane region" description="Helical" evidence="1">
    <location>
        <begin position="123"/>
        <end position="143"/>
    </location>
</feature>
<comment type="caution">
    <text evidence="2">The sequence shown here is derived from an EMBL/GenBank/DDBJ whole genome shotgun (WGS) entry which is preliminary data.</text>
</comment>
<reference evidence="2" key="2">
    <citation type="submission" date="2021-04" db="EMBL/GenBank/DDBJ databases">
        <authorList>
            <person name="Gilroy R."/>
        </authorList>
    </citation>
    <scope>NUCLEOTIDE SEQUENCE</scope>
    <source>
        <strain evidence="2">CHK33-7979</strain>
    </source>
</reference>
<feature type="transmembrane region" description="Helical" evidence="1">
    <location>
        <begin position="40"/>
        <end position="58"/>
    </location>
</feature>
<feature type="transmembrane region" description="Helical" evidence="1">
    <location>
        <begin position="83"/>
        <end position="103"/>
    </location>
</feature>
<evidence type="ECO:0000256" key="1">
    <source>
        <dbReference type="SAM" id="Phobius"/>
    </source>
</evidence>
<feature type="transmembrane region" description="Helical" evidence="1">
    <location>
        <begin position="182"/>
        <end position="201"/>
    </location>
</feature>
<dbReference type="Proteomes" id="UP000886824">
    <property type="component" value="Unassembled WGS sequence"/>
</dbReference>
<evidence type="ECO:0000313" key="2">
    <source>
        <dbReference type="EMBL" id="HIY73320.1"/>
    </source>
</evidence>